<reference evidence="5" key="1">
    <citation type="submission" date="2021-01" db="EMBL/GenBank/DDBJ databases">
        <title>Whole genome shotgun sequence of Virgisporangium ochraceum NBRC 16418.</title>
        <authorList>
            <person name="Komaki H."/>
            <person name="Tamura T."/>
        </authorList>
    </citation>
    <scope>NUCLEOTIDE SEQUENCE</scope>
    <source>
        <strain evidence="5">NBRC 16418</strain>
    </source>
</reference>
<dbReference type="InterPro" id="IPR050834">
    <property type="entry name" value="Glycosyltransf_2"/>
</dbReference>
<dbReference type="PANTHER" id="PTHR43685:SF5">
    <property type="entry name" value="GLYCOSYLTRANSFERASE EPSE-RELATED"/>
    <property type="match status" value="1"/>
</dbReference>
<accession>A0A8J3ZQH0</accession>
<proteinExistence type="inferred from homology"/>
<dbReference type="PANTHER" id="PTHR43685">
    <property type="entry name" value="GLYCOSYLTRANSFERASE"/>
    <property type="match status" value="1"/>
</dbReference>
<dbReference type="Gene3D" id="3.90.550.10">
    <property type="entry name" value="Spore Coat Polysaccharide Biosynthesis Protein SpsA, Chain A"/>
    <property type="match status" value="1"/>
</dbReference>
<dbReference type="Pfam" id="PF00535">
    <property type="entry name" value="Glycos_transf_2"/>
    <property type="match status" value="1"/>
</dbReference>
<organism evidence="5 6">
    <name type="scientific">Virgisporangium ochraceum</name>
    <dbReference type="NCBI Taxonomy" id="65505"/>
    <lineage>
        <taxon>Bacteria</taxon>
        <taxon>Bacillati</taxon>
        <taxon>Actinomycetota</taxon>
        <taxon>Actinomycetes</taxon>
        <taxon>Micromonosporales</taxon>
        <taxon>Micromonosporaceae</taxon>
        <taxon>Virgisporangium</taxon>
    </lineage>
</organism>
<dbReference type="SUPFAM" id="SSF53448">
    <property type="entry name" value="Nucleotide-diphospho-sugar transferases"/>
    <property type="match status" value="1"/>
</dbReference>
<evidence type="ECO:0000256" key="2">
    <source>
        <dbReference type="ARBA" id="ARBA00022676"/>
    </source>
</evidence>
<name>A0A8J3ZQH0_9ACTN</name>
<evidence type="ECO:0000313" key="5">
    <source>
        <dbReference type="EMBL" id="GIJ65691.1"/>
    </source>
</evidence>
<gene>
    <name evidence="5" type="ORF">Voc01_006080</name>
</gene>
<evidence type="ECO:0000256" key="3">
    <source>
        <dbReference type="ARBA" id="ARBA00022679"/>
    </source>
</evidence>
<feature type="domain" description="Glycosyltransferase 2-like" evidence="4">
    <location>
        <begin position="16"/>
        <end position="146"/>
    </location>
</feature>
<dbReference type="InterPro" id="IPR029044">
    <property type="entry name" value="Nucleotide-diphossugar_trans"/>
</dbReference>
<dbReference type="AlphaFoldDB" id="A0A8J3ZQH0"/>
<protein>
    <submittedName>
        <fullName evidence="5">Glycosyl transferase</fullName>
    </submittedName>
</protein>
<sequence length="366" mass="41169">MIRMAPQPQRSQPTVSVVIPCYKYGHFLPSCVRSVLDQEGVDVDVLIIDDASPDDSAEVAHRLAKEDSRVRVIVHETNMRHIATYNEGLMAASGEFALLLSADDLLAPRALANATALLSANPEVGLVYGFTKSFQETPPPARTEPRSWSIWSGQEWLDLVSTRVSNPIYTPEAVMRTKTLHDLGGYDARLPHAADFLMWMRAATRGSIGRVNGVDLAYYRFHDSNMHRVEYSGALRDLTERYKSFEILFDDDGERIANVPRLLAAARRGVAREALYVASQAYRKSVRPSADEADVLAELVAFAEEIWPQSRYSRLRRSYDALSQRARRGLGPRVPVRVTSLRDRALMNVRWRRWRRTGIDGAVGTI</sequence>
<dbReference type="InterPro" id="IPR001173">
    <property type="entry name" value="Glyco_trans_2-like"/>
</dbReference>
<dbReference type="GO" id="GO:0016757">
    <property type="term" value="F:glycosyltransferase activity"/>
    <property type="evidence" value="ECO:0007669"/>
    <property type="project" value="UniProtKB-KW"/>
</dbReference>
<evidence type="ECO:0000259" key="4">
    <source>
        <dbReference type="Pfam" id="PF00535"/>
    </source>
</evidence>
<comment type="similarity">
    <text evidence="1">Belongs to the glycosyltransferase 2 family.</text>
</comment>
<comment type="caution">
    <text evidence="5">The sequence shown here is derived from an EMBL/GenBank/DDBJ whole genome shotgun (WGS) entry which is preliminary data.</text>
</comment>
<evidence type="ECO:0000313" key="6">
    <source>
        <dbReference type="Proteomes" id="UP000635606"/>
    </source>
</evidence>
<dbReference type="EMBL" id="BOPH01000008">
    <property type="protein sequence ID" value="GIJ65691.1"/>
    <property type="molecule type" value="Genomic_DNA"/>
</dbReference>
<evidence type="ECO:0000256" key="1">
    <source>
        <dbReference type="ARBA" id="ARBA00006739"/>
    </source>
</evidence>
<keyword evidence="3 5" id="KW-0808">Transferase</keyword>
<keyword evidence="6" id="KW-1185">Reference proteome</keyword>
<keyword evidence="2" id="KW-0328">Glycosyltransferase</keyword>
<dbReference type="Proteomes" id="UP000635606">
    <property type="component" value="Unassembled WGS sequence"/>
</dbReference>